<dbReference type="Gene3D" id="3.40.50.1100">
    <property type="match status" value="3"/>
</dbReference>
<gene>
    <name evidence="4" type="primary">dpaL</name>
    <name evidence="4" type="ORF">ERS852470_01937</name>
</gene>
<dbReference type="NCBIfam" id="TIGR01747">
    <property type="entry name" value="diampropi_NH3ly"/>
    <property type="match status" value="1"/>
</dbReference>
<accession>A0A174DZP1</accession>
<evidence type="ECO:0000256" key="2">
    <source>
        <dbReference type="ARBA" id="ARBA00022898"/>
    </source>
</evidence>
<dbReference type="GO" id="GO:1901605">
    <property type="term" value="P:alpha-amino acid metabolic process"/>
    <property type="evidence" value="ECO:0007669"/>
    <property type="project" value="UniProtKB-ARBA"/>
</dbReference>
<dbReference type="EC" id="4.3.1.15" evidence="4"/>
<name>A0A174DZP1_9CLOT</name>
<evidence type="ECO:0000259" key="3">
    <source>
        <dbReference type="Pfam" id="PF00291"/>
    </source>
</evidence>
<dbReference type="RefSeq" id="WP_055276617.1">
    <property type="nucleotide sequence ID" value="NZ_CYZV01000019.1"/>
</dbReference>
<dbReference type="PANTHER" id="PTHR42937">
    <property type="match status" value="1"/>
</dbReference>
<reference evidence="4 5" key="1">
    <citation type="submission" date="2015-09" db="EMBL/GenBank/DDBJ databases">
        <authorList>
            <consortium name="Pathogen Informatics"/>
        </authorList>
    </citation>
    <scope>NUCLEOTIDE SEQUENCE [LARGE SCALE GENOMIC DNA]</scope>
    <source>
        <strain evidence="4 5">2789STDY5834855</strain>
    </source>
</reference>
<dbReference type="GO" id="GO:0030170">
    <property type="term" value="F:pyridoxal phosphate binding"/>
    <property type="evidence" value="ECO:0007669"/>
    <property type="project" value="InterPro"/>
</dbReference>
<comment type="cofactor">
    <cofactor evidence="1">
        <name>pyridoxal 5'-phosphate</name>
        <dbReference type="ChEBI" id="CHEBI:597326"/>
    </cofactor>
</comment>
<evidence type="ECO:0000313" key="4">
    <source>
        <dbReference type="EMBL" id="CUO29666.1"/>
    </source>
</evidence>
<dbReference type="Pfam" id="PF00291">
    <property type="entry name" value="PALP"/>
    <property type="match status" value="1"/>
</dbReference>
<keyword evidence="4" id="KW-0456">Lyase</keyword>
<sequence>MSFEIVSYERKKEKVSVKHLGLETAKKVQRFHSSFPIYKKTPLVELNNLAKELKVKNIYVKDESYRFGLNAFKVLGGSFAIGNYIAKKLVEDIENMPYERMISKEVREKLGDLTFISATDGNHGRGVAWTANQLKQKCVIYMPKGSAKERLDNIRAEGAEAEITELNYDDAVRYSNNLAEKNGWVMVQDTAWDGYEDIPTWIMQGYTTMAYEAYDQLNGVKPTHIFVQAGVGSFAAAVQGFFGDVYGEDRPITTIVEPNEAACIFKTAKANDGKIHPVTGEMKTIMAGLACGEPTTVGWRILKDYADNFISCPDYVAAQGMRILGNPLKGDEKIISGESGASSFGFVSEVLRNKDLKWLKEELMLDENSVILFFNSEGDTDKENYRKIVWDGEYTR</sequence>
<keyword evidence="2" id="KW-0663">Pyridoxal phosphate</keyword>
<dbReference type="InterPro" id="IPR001926">
    <property type="entry name" value="TrpB-like_PALP"/>
</dbReference>
<feature type="domain" description="Tryptophan synthase beta chain-like PALP" evidence="3">
    <location>
        <begin position="38"/>
        <end position="347"/>
    </location>
</feature>
<protein>
    <submittedName>
        <fullName evidence="4">Diaminopropionate ammonia-lyase</fullName>
        <ecNumber evidence="4">4.3.1.15</ecNumber>
    </submittedName>
</protein>
<dbReference type="Proteomes" id="UP000095558">
    <property type="component" value="Unassembled WGS sequence"/>
</dbReference>
<dbReference type="CDD" id="cd00640">
    <property type="entry name" value="Trp-synth-beta_II"/>
    <property type="match status" value="1"/>
</dbReference>
<dbReference type="InterPro" id="IPR036052">
    <property type="entry name" value="TrpB-like_PALP_sf"/>
</dbReference>
<evidence type="ECO:0000313" key="5">
    <source>
        <dbReference type="Proteomes" id="UP000095558"/>
    </source>
</evidence>
<organism evidence="4 5">
    <name type="scientific">Clostridium disporicum</name>
    <dbReference type="NCBI Taxonomy" id="84024"/>
    <lineage>
        <taxon>Bacteria</taxon>
        <taxon>Bacillati</taxon>
        <taxon>Bacillota</taxon>
        <taxon>Clostridia</taxon>
        <taxon>Eubacteriales</taxon>
        <taxon>Clostridiaceae</taxon>
        <taxon>Clostridium</taxon>
    </lineage>
</organism>
<dbReference type="PANTHER" id="PTHR42937:SF1">
    <property type="entry name" value="DIAMINOPROPIONATE AMMONIA-LYASE"/>
    <property type="match status" value="1"/>
</dbReference>
<dbReference type="InterPro" id="IPR010081">
    <property type="entry name" value="DiNH2opropionate_NH3_lyase"/>
</dbReference>
<dbReference type="AlphaFoldDB" id="A0A174DZP1"/>
<dbReference type="SUPFAM" id="SSF53686">
    <property type="entry name" value="Tryptophan synthase beta subunit-like PLP-dependent enzymes"/>
    <property type="match status" value="1"/>
</dbReference>
<dbReference type="InterPro" id="IPR019871">
    <property type="entry name" value="DiNH2propionate_NH3-lyase_sub"/>
</dbReference>
<dbReference type="EMBL" id="CYZV01000019">
    <property type="protein sequence ID" value="CUO29666.1"/>
    <property type="molecule type" value="Genomic_DNA"/>
</dbReference>
<dbReference type="OrthoDB" id="34584at2"/>
<evidence type="ECO:0000256" key="1">
    <source>
        <dbReference type="ARBA" id="ARBA00001933"/>
    </source>
</evidence>
<dbReference type="NCBIfam" id="NF006058">
    <property type="entry name" value="PRK08206.1"/>
    <property type="match status" value="1"/>
</dbReference>
<dbReference type="NCBIfam" id="TIGR03528">
    <property type="entry name" value="2_3_DAP_am_ly"/>
    <property type="match status" value="1"/>
</dbReference>
<dbReference type="GO" id="GO:0008838">
    <property type="term" value="F:diaminopropionate ammonia-lyase activity"/>
    <property type="evidence" value="ECO:0007669"/>
    <property type="project" value="UniProtKB-EC"/>
</dbReference>
<proteinExistence type="predicted"/>